<feature type="compositionally biased region" description="Polar residues" evidence="5">
    <location>
        <begin position="236"/>
        <end position="245"/>
    </location>
</feature>
<feature type="non-terminal residue" evidence="7">
    <location>
        <position position="1"/>
    </location>
</feature>
<evidence type="ECO:0000256" key="5">
    <source>
        <dbReference type="SAM" id="MobiDB-lite"/>
    </source>
</evidence>
<reference evidence="7 8" key="1">
    <citation type="journal article" date="2021" name="Cell">
        <title>Tracing the genetic footprints of vertebrate landing in non-teleost ray-finned fishes.</title>
        <authorList>
            <person name="Bi X."/>
            <person name="Wang K."/>
            <person name="Yang L."/>
            <person name="Pan H."/>
            <person name="Jiang H."/>
            <person name="Wei Q."/>
            <person name="Fang M."/>
            <person name="Yu H."/>
            <person name="Zhu C."/>
            <person name="Cai Y."/>
            <person name="He Y."/>
            <person name="Gan X."/>
            <person name="Zeng H."/>
            <person name="Yu D."/>
            <person name="Zhu Y."/>
            <person name="Jiang H."/>
            <person name="Qiu Q."/>
            <person name="Yang H."/>
            <person name="Zhang Y.E."/>
            <person name="Wang W."/>
            <person name="Zhu M."/>
            <person name="He S."/>
            <person name="Zhang G."/>
        </authorList>
    </citation>
    <scope>NUCLEOTIDE SEQUENCE [LARGE SCALE GENOMIC DNA]</scope>
    <source>
        <strain evidence="7">Bchr_013</strain>
    </source>
</reference>
<feature type="region of interest" description="Disordered" evidence="5">
    <location>
        <begin position="176"/>
        <end position="245"/>
    </location>
</feature>
<name>A0A8X8BSC8_POLSE</name>
<keyword evidence="2" id="KW-0547">Nucleotide-binding</keyword>
<protein>
    <submittedName>
        <fullName evidence="7">M3K14 kinase</fullName>
    </submittedName>
</protein>
<dbReference type="InterPro" id="IPR050538">
    <property type="entry name" value="MAP_kinase_kinase_kinase"/>
</dbReference>
<comment type="caution">
    <text evidence="7">The sequence shown here is derived from an EMBL/GenBank/DDBJ whole genome shotgun (WGS) entry which is preliminary data.</text>
</comment>
<dbReference type="InterPro" id="IPR011009">
    <property type="entry name" value="Kinase-like_dom_sf"/>
</dbReference>
<evidence type="ECO:0000259" key="6">
    <source>
        <dbReference type="PROSITE" id="PS50011"/>
    </source>
</evidence>
<keyword evidence="4" id="KW-0067">ATP-binding</keyword>
<feature type="non-terminal residue" evidence="7">
    <location>
        <position position="647"/>
    </location>
</feature>
<evidence type="ECO:0000256" key="4">
    <source>
        <dbReference type="ARBA" id="ARBA00022840"/>
    </source>
</evidence>
<feature type="region of interest" description="Disordered" evidence="5">
    <location>
        <begin position="1"/>
        <end position="30"/>
    </location>
</feature>
<feature type="domain" description="Protein kinase" evidence="6">
    <location>
        <begin position="387"/>
        <end position="642"/>
    </location>
</feature>
<dbReference type="GO" id="GO:0005524">
    <property type="term" value="F:ATP binding"/>
    <property type="evidence" value="ECO:0007669"/>
    <property type="project" value="UniProtKB-KW"/>
</dbReference>
<dbReference type="FunFam" id="1.10.510.10:FF:000383">
    <property type="entry name" value="Mitogen-activated protein kinase kinase kinase 14"/>
    <property type="match status" value="1"/>
</dbReference>
<dbReference type="Pfam" id="PF00069">
    <property type="entry name" value="Pkinase"/>
    <property type="match status" value="1"/>
</dbReference>
<keyword evidence="1" id="KW-0808">Transferase</keyword>
<keyword evidence="3 7" id="KW-0418">Kinase</keyword>
<feature type="region of interest" description="Disordered" evidence="5">
    <location>
        <begin position="250"/>
        <end position="269"/>
    </location>
</feature>
<dbReference type="InterPro" id="IPR008271">
    <property type="entry name" value="Ser/Thr_kinase_AS"/>
</dbReference>
<dbReference type="GO" id="GO:0007249">
    <property type="term" value="P:canonical NF-kappaB signal transduction"/>
    <property type="evidence" value="ECO:0007669"/>
    <property type="project" value="TreeGrafter"/>
</dbReference>
<sequence length="647" mass="71872">MKPHRRNEEASVSHRGRAKPGRGPEVSRLMASEQCTPARCLRIERKDRHGVHSCSKMAVLRQTTMYSSTTPFLSSKKELEFHHLGDRKTGGKYGAAEVPEKEIVTTLSDYPALAKAITEGTANQVDKAPEKCCVSVIAQAEYEGKQEFSPTCSKGPIICSPNCFRSDQNNVVHMSSRGASLTQAVESVSCRPRRKRRKQRKWERRRCRRESQSSGHPEQESCAPVPVQVQEDETESSGSYSQSLGIQETEVPGLPAMEPGIPIRDTQDSYRDSGSKLPYLISEPWNWLMFRNRLNSLKLFSEESSCLPASSSSSSSSSTSSESLEVQQLAVTALRGHVSLGEAQHIGPFFQKVKSEESLPKEGCNEGVLLHEDLTPVDSEYRENKEYKICHHLQNGAFGEVYHCRDQSSVFEFAAKKISLDRFRWEEVSSWSALSSPRIVQLFGAVREDSFVTLFMEHMSGGSLARLIKDNGRLPEDRALFYQEQVLEALEHLQKRRILHKDIKADNVLLSSDGQKAALCDFGHSEKLDANGFSPGPPTGEDLQGTETHMAPELVNGEACSAKADVWSSCCMMLHMLNGCHPWTRYYKHPLVLKIANEPPPVKEIPPSCSPGTADVIRAGLEKDPTKRASAGELLAKVTEALRDGKS</sequence>
<organism evidence="7 8">
    <name type="scientific">Polypterus senegalus</name>
    <name type="common">Senegal bichir</name>
    <dbReference type="NCBI Taxonomy" id="55291"/>
    <lineage>
        <taxon>Eukaryota</taxon>
        <taxon>Metazoa</taxon>
        <taxon>Chordata</taxon>
        <taxon>Craniata</taxon>
        <taxon>Vertebrata</taxon>
        <taxon>Euteleostomi</taxon>
        <taxon>Actinopterygii</taxon>
        <taxon>Polypteriformes</taxon>
        <taxon>Polypteridae</taxon>
        <taxon>Polypterus</taxon>
    </lineage>
</organism>
<feature type="compositionally biased region" description="Polar residues" evidence="5">
    <location>
        <begin position="176"/>
        <end position="186"/>
    </location>
</feature>
<dbReference type="InterPro" id="IPR000719">
    <property type="entry name" value="Prot_kinase_dom"/>
</dbReference>
<dbReference type="EMBL" id="JAATIS010003093">
    <property type="protein sequence ID" value="KAG2464742.1"/>
    <property type="molecule type" value="Genomic_DNA"/>
</dbReference>
<proteinExistence type="predicted"/>
<dbReference type="Proteomes" id="UP000886611">
    <property type="component" value="Unassembled WGS sequence"/>
</dbReference>
<evidence type="ECO:0000256" key="2">
    <source>
        <dbReference type="ARBA" id="ARBA00022741"/>
    </source>
</evidence>
<dbReference type="PROSITE" id="PS50011">
    <property type="entry name" value="PROTEIN_KINASE_DOM"/>
    <property type="match status" value="1"/>
</dbReference>
<dbReference type="PROSITE" id="PS00108">
    <property type="entry name" value="PROTEIN_KINASE_ST"/>
    <property type="match status" value="1"/>
</dbReference>
<dbReference type="SUPFAM" id="SSF56112">
    <property type="entry name" value="Protein kinase-like (PK-like)"/>
    <property type="match status" value="1"/>
</dbReference>
<evidence type="ECO:0000313" key="8">
    <source>
        <dbReference type="Proteomes" id="UP000886611"/>
    </source>
</evidence>
<evidence type="ECO:0000256" key="3">
    <source>
        <dbReference type="ARBA" id="ARBA00022777"/>
    </source>
</evidence>
<dbReference type="SMART" id="SM00220">
    <property type="entry name" value="S_TKc"/>
    <property type="match status" value="1"/>
</dbReference>
<evidence type="ECO:0000256" key="1">
    <source>
        <dbReference type="ARBA" id="ARBA00022679"/>
    </source>
</evidence>
<feature type="compositionally biased region" description="Basic residues" evidence="5">
    <location>
        <begin position="191"/>
        <end position="208"/>
    </location>
</feature>
<feature type="compositionally biased region" description="Basic and acidic residues" evidence="5">
    <location>
        <begin position="1"/>
        <end position="12"/>
    </location>
</feature>
<dbReference type="AlphaFoldDB" id="A0A8X8BSC8"/>
<dbReference type="GO" id="GO:0004672">
    <property type="term" value="F:protein kinase activity"/>
    <property type="evidence" value="ECO:0007669"/>
    <property type="project" value="InterPro"/>
</dbReference>
<evidence type="ECO:0000313" key="7">
    <source>
        <dbReference type="EMBL" id="KAG2464742.1"/>
    </source>
</evidence>
<dbReference type="PANTHER" id="PTHR48016:SF9">
    <property type="entry name" value="MITOGEN-ACTIVATED PROTEIN KINASE KINASE KINASE 14"/>
    <property type="match status" value="1"/>
</dbReference>
<gene>
    <name evidence="7" type="primary">Map3k14_0</name>
    <name evidence="7" type="ORF">GTO96_0018605</name>
</gene>
<dbReference type="Gene3D" id="3.30.200.20">
    <property type="entry name" value="Phosphorylase Kinase, domain 1"/>
    <property type="match status" value="1"/>
</dbReference>
<accession>A0A8X8BSC8</accession>
<keyword evidence="8" id="KW-1185">Reference proteome</keyword>
<dbReference type="Gene3D" id="1.10.510.10">
    <property type="entry name" value="Transferase(Phosphotransferase) domain 1"/>
    <property type="match status" value="1"/>
</dbReference>
<dbReference type="PANTHER" id="PTHR48016">
    <property type="entry name" value="MAP KINASE KINASE KINASE SSK2-RELATED-RELATED"/>
    <property type="match status" value="1"/>
</dbReference>